<dbReference type="InterPro" id="IPR001566">
    <property type="entry name" value="23S_rRNA_MeTrfase_RlmD"/>
</dbReference>
<dbReference type="PANTHER" id="PTHR11061:SF49">
    <property type="entry name" value="23S RRNA (URACIL(1939)-C(5))-METHYLTRANSFERASE RLMD"/>
    <property type="match status" value="1"/>
</dbReference>
<comment type="function">
    <text evidence="9">Catalyzes the formation of 5-methyl-uridine at position 1939 (m5U1939) in 23S rRNA.</text>
</comment>
<dbReference type="CDD" id="cd02440">
    <property type="entry name" value="AdoMet_MTases"/>
    <property type="match status" value="1"/>
</dbReference>
<keyword evidence="3 9" id="KW-0489">Methyltransferase</keyword>
<evidence type="ECO:0000256" key="7">
    <source>
        <dbReference type="ARBA" id="ARBA00023004"/>
    </source>
</evidence>
<dbReference type="InterPro" id="IPR012340">
    <property type="entry name" value="NA-bd_OB-fold"/>
</dbReference>
<dbReference type="SUPFAM" id="SSF50249">
    <property type="entry name" value="Nucleic acid-binding proteins"/>
    <property type="match status" value="1"/>
</dbReference>
<keyword evidence="8 9" id="KW-0411">Iron-sulfur</keyword>
<evidence type="ECO:0000256" key="9">
    <source>
        <dbReference type="HAMAP-Rule" id="MF_01010"/>
    </source>
</evidence>
<dbReference type="HAMAP" id="MF_01010">
    <property type="entry name" value="23SrRNA_methyltr_RlmD"/>
    <property type="match status" value="1"/>
</dbReference>
<comment type="caution">
    <text evidence="13">The sequence shown here is derived from an EMBL/GenBank/DDBJ whole genome shotgun (WGS) entry which is preliminary data.</text>
</comment>
<feature type="binding site" evidence="9">
    <location>
        <position position="85"/>
    </location>
    <ligand>
        <name>[4Fe-4S] cluster</name>
        <dbReference type="ChEBI" id="CHEBI:49883"/>
    </ligand>
</feature>
<feature type="binding site" evidence="9 10">
    <location>
        <position position="322"/>
    </location>
    <ligand>
        <name>S-adenosyl-L-methionine</name>
        <dbReference type="ChEBI" id="CHEBI:59789"/>
    </ligand>
</feature>
<dbReference type="EC" id="2.1.1.190" evidence="9"/>
<evidence type="ECO:0000256" key="1">
    <source>
        <dbReference type="ARBA" id="ARBA00022485"/>
    </source>
</evidence>
<feature type="binding site" evidence="9 10">
    <location>
        <position position="301"/>
    </location>
    <ligand>
        <name>S-adenosyl-L-methionine</name>
        <dbReference type="ChEBI" id="CHEBI:59789"/>
    </ligand>
</feature>
<dbReference type="NCBIfam" id="TIGR00479">
    <property type="entry name" value="rumA"/>
    <property type="match status" value="1"/>
</dbReference>
<organism evidence="13 14">
    <name type="scientific">Natronospira proteinivora</name>
    <dbReference type="NCBI Taxonomy" id="1807133"/>
    <lineage>
        <taxon>Bacteria</taxon>
        <taxon>Pseudomonadati</taxon>
        <taxon>Pseudomonadota</taxon>
        <taxon>Gammaproteobacteria</taxon>
        <taxon>Natronospirales</taxon>
        <taxon>Natronospiraceae</taxon>
        <taxon>Natronospira</taxon>
    </lineage>
</organism>
<name>A0ABT1G5V9_9GAMM</name>
<comment type="catalytic activity">
    <reaction evidence="9">
        <text>uridine(1939) in 23S rRNA + S-adenosyl-L-methionine = 5-methyluridine(1939) in 23S rRNA + S-adenosyl-L-homocysteine + H(+)</text>
        <dbReference type="Rhea" id="RHEA:42908"/>
        <dbReference type="Rhea" id="RHEA-COMP:10278"/>
        <dbReference type="Rhea" id="RHEA-COMP:10279"/>
        <dbReference type="ChEBI" id="CHEBI:15378"/>
        <dbReference type="ChEBI" id="CHEBI:57856"/>
        <dbReference type="ChEBI" id="CHEBI:59789"/>
        <dbReference type="ChEBI" id="CHEBI:65315"/>
        <dbReference type="ChEBI" id="CHEBI:74447"/>
        <dbReference type="EC" id="2.1.1.190"/>
    </reaction>
</comment>
<dbReference type="Gene3D" id="2.40.50.140">
    <property type="entry name" value="Nucleic acid-binding proteins"/>
    <property type="match status" value="1"/>
</dbReference>
<dbReference type="PROSITE" id="PS50926">
    <property type="entry name" value="TRAM"/>
    <property type="match status" value="1"/>
</dbReference>
<feature type="binding site" evidence="9 10">
    <location>
        <position position="272"/>
    </location>
    <ligand>
        <name>S-adenosyl-L-methionine</name>
        <dbReference type="ChEBI" id="CHEBI:59789"/>
    </ligand>
</feature>
<dbReference type="NCBIfam" id="NF009639">
    <property type="entry name" value="PRK13168.1"/>
    <property type="match status" value="1"/>
</dbReference>
<dbReference type="SUPFAM" id="SSF53335">
    <property type="entry name" value="S-adenosyl-L-methionine-dependent methyltransferases"/>
    <property type="match status" value="1"/>
</dbReference>
<dbReference type="PANTHER" id="PTHR11061">
    <property type="entry name" value="RNA M5U METHYLTRANSFERASE"/>
    <property type="match status" value="1"/>
</dbReference>
<keyword evidence="2 9" id="KW-0698">rRNA processing</keyword>
<keyword evidence="5 9" id="KW-0949">S-adenosyl-L-methionine</keyword>
<keyword evidence="1 9" id="KW-0004">4Fe-4S</keyword>
<evidence type="ECO:0000256" key="3">
    <source>
        <dbReference type="ARBA" id="ARBA00022603"/>
    </source>
</evidence>
<keyword evidence="4 9" id="KW-0808">Transferase</keyword>
<dbReference type="InterPro" id="IPR030390">
    <property type="entry name" value="MeTrfase_TrmA_AS"/>
</dbReference>
<feature type="domain" description="TRAM" evidence="12">
    <location>
        <begin position="3"/>
        <end position="63"/>
    </location>
</feature>
<reference evidence="13 14" key="1">
    <citation type="submission" date="2022-03" db="EMBL/GenBank/DDBJ databases">
        <title>Genomic Encyclopedia of Type Strains, Phase III (KMG-III): the genomes of soil and plant-associated and newly described type strains.</title>
        <authorList>
            <person name="Whitman W."/>
        </authorList>
    </citation>
    <scope>NUCLEOTIDE SEQUENCE [LARGE SCALE GENOMIC DNA]</scope>
    <source>
        <strain evidence="13 14">BSker1</strain>
    </source>
</reference>
<evidence type="ECO:0000256" key="2">
    <source>
        <dbReference type="ARBA" id="ARBA00022552"/>
    </source>
</evidence>
<dbReference type="InterPro" id="IPR029063">
    <property type="entry name" value="SAM-dependent_MTases_sf"/>
</dbReference>
<gene>
    <name evidence="9" type="primary">rlmD</name>
    <name evidence="13" type="ORF">J2T60_000651</name>
</gene>
<feature type="active site" description="Nucleophile" evidence="9 10">
    <location>
        <position position="397"/>
    </location>
</feature>
<dbReference type="InterPro" id="IPR002792">
    <property type="entry name" value="TRAM_dom"/>
</dbReference>
<sequence>MVRKKKTDIRLTLDIRDLSHDGRGVGSADSGKTFFAHGALPGEQVVARREKKRRDLDEGVAEEILRPSPDRVEPRCRFFGQCGGCALQHLSIEAQRRIKADSLLEQLERLGQVQPEERIPTLSGPAWGYRRRARLGVKDVPKKGRVLVGFRERRTPYVTDMTRCEVLVPQVGERLEALSRLVGQLSVRARLPQIEVAAGDEDTALVLRHLDPLSDEDLLHLSRFEQESGFWIYLQPKGPDTVHALSDQAPPLSYRLPAHDVEIRFLPTDFIQINRDINRSMIDQALAWLDAGEGDSVLDLFSGLGNFALPIARQGARVTAVEGEAGLVGRGRDNAIRNGLGEVVDFHVANLFEDVSDQAWARRDYRLAVLDPPRSGAREVIPRLGRMGVERIVYVSCHPATLARDAGQLVHEEGFTLRAAGIMDMFPHTGHAEAMAVFER</sequence>
<comment type="similarity">
    <text evidence="9">Belongs to the class I-like SAM-binding methyltransferase superfamily. RNA M5U methyltransferase family. RlmD subfamily.</text>
</comment>
<feature type="binding site" evidence="9">
    <location>
        <position position="76"/>
    </location>
    <ligand>
        <name>[4Fe-4S] cluster</name>
        <dbReference type="ChEBI" id="CHEBI:49883"/>
    </ligand>
</feature>
<dbReference type="GO" id="GO:0032259">
    <property type="term" value="P:methylation"/>
    <property type="evidence" value="ECO:0007669"/>
    <property type="project" value="UniProtKB-KW"/>
</dbReference>
<dbReference type="PROSITE" id="PS01230">
    <property type="entry name" value="TRMA_1"/>
    <property type="match status" value="1"/>
</dbReference>
<evidence type="ECO:0000256" key="5">
    <source>
        <dbReference type="ARBA" id="ARBA00022691"/>
    </source>
</evidence>
<protein>
    <recommendedName>
        <fullName evidence="9">23S rRNA (uracil(1939)-C(5))-methyltransferase RlmD</fullName>
        <ecNumber evidence="9">2.1.1.190</ecNumber>
    </recommendedName>
    <alternativeName>
        <fullName evidence="9">23S rRNA(m5U1939)-methyltransferase</fullName>
    </alternativeName>
</protein>
<dbReference type="Pfam" id="PF05958">
    <property type="entry name" value="tRNA_U5-meth_tr"/>
    <property type="match status" value="1"/>
</dbReference>
<evidence type="ECO:0000256" key="6">
    <source>
        <dbReference type="ARBA" id="ARBA00022723"/>
    </source>
</evidence>
<accession>A0ABT1G5V9</accession>
<dbReference type="InterPro" id="IPR010280">
    <property type="entry name" value="U5_MeTrfase_fam"/>
</dbReference>
<evidence type="ECO:0000256" key="8">
    <source>
        <dbReference type="ARBA" id="ARBA00023014"/>
    </source>
</evidence>
<evidence type="ECO:0000313" key="14">
    <source>
        <dbReference type="Proteomes" id="UP001523550"/>
    </source>
</evidence>
<dbReference type="RefSeq" id="WP_253445379.1">
    <property type="nucleotide sequence ID" value="NZ_JALJYF010000001.1"/>
</dbReference>
<proteinExistence type="inferred from homology"/>
<feature type="binding site" evidence="9 10">
    <location>
        <position position="371"/>
    </location>
    <ligand>
        <name>S-adenosyl-L-methionine</name>
        <dbReference type="ChEBI" id="CHEBI:59789"/>
    </ligand>
</feature>
<evidence type="ECO:0000313" key="13">
    <source>
        <dbReference type="EMBL" id="MCP1726686.1"/>
    </source>
</evidence>
<feature type="active site" evidence="11">
    <location>
        <position position="397"/>
    </location>
</feature>
<dbReference type="EMBL" id="JALJYF010000001">
    <property type="protein sequence ID" value="MCP1726686.1"/>
    <property type="molecule type" value="Genomic_DNA"/>
</dbReference>
<keyword evidence="7 9" id="KW-0408">Iron</keyword>
<dbReference type="Proteomes" id="UP001523550">
    <property type="component" value="Unassembled WGS sequence"/>
</dbReference>
<dbReference type="Gene3D" id="2.40.50.1070">
    <property type="match status" value="1"/>
</dbReference>
<feature type="binding site" evidence="9">
    <location>
        <position position="306"/>
    </location>
    <ligand>
        <name>S-adenosyl-L-methionine</name>
        <dbReference type="ChEBI" id="CHEBI:59789"/>
    </ligand>
</feature>
<evidence type="ECO:0000259" key="12">
    <source>
        <dbReference type="PROSITE" id="PS50926"/>
    </source>
</evidence>
<dbReference type="PROSITE" id="PS51687">
    <property type="entry name" value="SAM_MT_RNA_M5U"/>
    <property type="match status" value="1"/>
</dbReference>
<dbReference type="Gene3D" id="3.40.50.150">
    <property type="entry name" value="Vaccinia Virus protein VP39"/>
    <property type="match status" value="1"/>
</dbReference>
<feature type="binding site" evidence="9">
    <location>
        <position position="82"/>
    </location>
    <ligand>
        <name>[4Fe-4S] cluster</name>
        <dbReference type="ChEBI" id="CHEBI:49883"/>
    </ligand>
</feature>
<evidence type="ECO:0000256" key="10">
    <source>
        <dbReference type="PROSITE-ProRule" id="PRU01024"/>
    </source>
</evidence>
<dbReference type="GO" id="GO:0008168">
    <property type="term" value="F:methyltransferase activity"/>
    <property type="evidence" value="ECO:0007669"/>
    <property type="project" value="UniProtKB-KW"/>
</dbReference>
<evidence type="ECO:0000256" key="11">
    <source>
        <dbReference type="PROSITE-ProRule" id="PRU10015"/>
    </source>
</evidence>
<feature type="binding site" evidence="9">
    <location>
        <position position="350"/>
    </location>
    <ligand>
        <name>S-adenosyl-L-methionine</name>
        <dbReference type="ChEBI" id="CHEBI:59789"/>
    </ligand>
</feature>
<evidence type="ECO:0000256" key="4">
    <source>
        <dbReference type="ARBA" id="ARBA00022679"/>
    </source>
</evidence>
<keyword evidence="14" id="KW-1185">Reference proteome</keyword>
<feature type="binding site" evidence="9">
    <location>
        <position position="164"/>
    </location>
    <ligand>
        <name>[4Fe-4S] cluster</name>
        <dbReference type="ChEBI" id="CHEBI:49883"/>
    </ligand>
</feature>
<keyword evidence="6 9" id="KW-0479">Metal-binding</keyword>